<comment type="caution">
    <text evidence="2">The sequence shown here is derived from an EMBL/GenBank/DDBJ whole genome shotgun (WGS) entry which is preliminary data.</text>
</comment>
<gene>
    <name evidence="2" type="ORF">XBI1_1870177</name>
</gene>
<dbReference type="PANTHER" id="PTHR32305:SF15">
    <property type="entry name" value="PROTEIN RHSA-RELATED"/>
    <property type="match status" value="1"/>
</dbReference>
<dbReference type="AlphaFoldDB" id="A0A077QIP5"/>
<dbReference type="InterPro" id="IPR011324">
    <property type="entry name" value="Cytotoxic_necrot_fac-like_cat"/>
</dbReference>
<dbReference type="InterPro" id="IPR037040">
    <property type="entry name" value="CNF_Rho-act_sf"/>
</dbReference>
<dbReference type="Proteomes" id="UP000028480">
    <property type="component" value="Unassembled WGS sequence"/>
</dbReference>
<dbReference type="Pfam" id="PF05785">
    <property type="entry name" value="CNF1"/>
    <property type="match status" value="1"/>
</dbReference>
<dbReference type="EMBL" id="CBTB010000098">
    <property type="protein sequence ID" value="CDH32211.1"/>
    <property type="molecule type" value="Genomic_DNA"/>
</dbReference>
<dbReference type="RefSeq" id="WP_196245139.1">
    <property type="nucleotide sequence ID" value="NZ_CAWLWA010000137.1"/>
</dbReference>
<organism evidence="2">
    <name type="scientific">Xenorhabdus bovienii str. Intermedium</name>
    <dbReference type="NCBI Taxonomy" id="1379677"/>
    <lineage>
        <taxon>Bacteria</taxon>
        <taxon>Pseudomonadati</taxon>
        <taxon>Pseudomonadota</taxon>
        <taxon>Gammaproteobacteria</taxon>
        <taxon>Enterobacterales</taxon>
        <taxon>Morganellaceae</taxon>
        <taxon>Xenorhabdus</taxon>
    </lineage>
</organism>
<dbReference type="InterPro" id="IPR022385">
    <property type="entry name" value="Rhs_assc_core"/>
</dbReference>
<dbReference type="NCBIfam" id="TIGR03696">
    <property type="entry name" value="Rhs_assc_core"/>
    <property type="match status" value="1"/>
</dbReference>
<dbReference type="HOGENOM" id="CLU_010688_0_1_6"/>
<dbReference type="Gene3D" id="2.180.10.10">
    <property type="entry name" value="RHS repeat-associated core"/>
    <property type="match status" value="1"/>
</dbReference>
<evidence type="ECO:0000259" key="1">
    <source>
        <dbReference type="Pfam" id="PF05785"/>
    </source>
</evidence>
<feature type="domain" description="Cytotoxic necrotizing factor Rho-activating" evidence="1">
    <location>
        <begin position="673"/>
        <end position="927"/>
    </location>
</feature>
<dbReference type="CDD" id="cd16834">
    <property type="entry name" value="CNF1-like"/>
    <property type="match status" value="1"/>
</dbReference>
<dbReference type="Pfam" id="PF18807">
    <property type="entry name" value="TTc_toxin_rep"/>
    <property type="match status" value="1"/>
</dbReference>
<dbReference type="InterPro" id="IPR050708">
    <property type="entry name" value="T6SS_VgrG/RHS"/>
</dbReference>
<dbReference type="SUPFAM" id="SSF64438">
    <property type="entry name" value="CNF1/YfiH-like putative cysteine hydrolases"/>
    <property type="match status" value="1"/>
</dbReference>
<evidence type="ECO:0000313" key="2">
    <source>
        <dbReference type="EMBL" id="CDH32211.1"/>
    </source>
</evidence>
<name>A0A077QIP5_XENBV</name>
<protein>
    <recommendedName>
        <fullName evidence="1">Cytotoxic necrotizing factor Rho-activating domain-containing protein</fullName>
    </recommendedName>
</protein>
<dbReference type="InterPro" id="IPR008430">
    <property type="entry name" value="CNF_Rho-act"/>
</dbReference>
<reference evidence="2" key="1">
    <citation type="submission" date="2013-07" db="EMBL/GenBank/DDBJ databases">
        <title>Sub-species coevolution in mutualistic symbiosis.</title>
        <authorList>
            <person name="Murfin K."/>
            <person name="Klassen J."/>
            <person name="Lee M."/>
            <person name="Forst S."/>
            <person name="Stock P."/>
            <person name="Goodrich-Blair H."/>
        </authorList>
    </citation>
    <scope>NUCLEOTIDE SEQUENCE [LARGE SCALE GENOMIC DNA]</scope>
    <source>
        <strain evidence="2">Intermedium</strain>
    </source>
</reference>
<sequence length="944" mass="105350">MSRFNPALYEKTPMVSVLDNRGLHVRDMGYHRAEVGSATDTRITRHQYNTQGYLSQSLDPRLHASQQNDSTIKPNFIWQYDLNGQILHTDSVDAGRTATLNDIEGRPIITITATEITQKWQYEAPSLPGRLLSVSEQAVNVSPRITERLFWSDNSQQAKDNNLVGQCIKHYDPAGLNQLQSGSLTGAILKQSRQFILNDQKANWTDNNLGALDNTLHTTQSTVDATSALLTQTDTKGNLQRLAYNIAGQLKGSWLTLKDQNEQITLKSLTYSAAGQKLQEVHGNGVITDYTYEPETQRLISITTHRPSDAKVLQDLRYDYDPVGNVLNIRNDTEATRFWRNQKVVPENSYSYDSLYQLINATGREMANIGQQSNKLPPPVSPIDSSTYTNYTRSYSYDNAGNLLQIRHSSPATNNNYTLNVTVSNRSNHAVSQDLAEKPEQVDVQFDAGGHQMNLIQGQSLNWNSRGELQQVNKVSSNDRLEEYRYDSSGKRMLKIGEQQRVTYLTGLELRTTKNGNSITEDLQMISVGEAGRAQVRVLHWESGKPADIDNNQLRYSYDNLLGSSQLELDGTGQIITEEEYYPYGGTSVWATRNQTEAHYKTIRYSGKERDATGLYYYGFRYYQPWVGRWLSADPAGTIDGLNLYRMVRNNPISLQDSDGRAPDEDLLSKEGKRLAKGHISPLAKRGLLTGKSSSPIGLTFDAVRVDSKIPMTEVRPYDSNDKDFRDKIITSSGTEVTSLESGTGQVGDYWDKHHLGSDVSLINVVNGEAGTIGIRIPLRAIEEKKPIVITSGGLSGCTMLCAHDQQYFYAYHTGQSNPSEWRTGVGGVKTTAESHRLLTGKDPGEPEPHNNSLITLFENYESAHITYFGKVGTKITENSEKVLTSDYNSFKSFDPAIGYAYALLARVGNKVKIKTLSEETHISKSGKLNFKSSVKTKNSVILS</sequence>
<proteinExistence type="predicted"/>
<dbReference type="InterPro" id="IPR041508">
    <property type="entry name" value="TcC-like_repeat"/>
</dbReference>
<accession>A0A077QIP5</accession>
<dbReference type="Gene3D" id="3.60.100.10">
    <property type="entry name" value="Cytotoxic necrotizing factor, Rho-activating domain"/>
    <property type="match status" value="1"/>
</dbReference>
<dbReference type="PANTHER" id="PTHR32305">
    <property type="match status" value="1"/>
</dbReference>